<protein>
    <submittedName>
        <fullName evidence="2">Uncharacterized protein</fullName>
    </submittedName>
</protein>
<comment type="caution">
    <text evidence="2">The sequence shown here is derived from an EMBL/GenBank/DDBJ whole genome shotgun (WGS) entry which is preliminary data.</text>
</comment>
<accession>A0AAV3P4D7</accession>
<name>A0AAV3P4D7_LITER</name>
<reference evidence="2 3" key="1">
    <citation type="submission" date="2024-01" db="EMBL/GenBank/DDBJ databases">
        <title>The complete chloroplast genome sequence of Lithospermum erythrorhizon: insights into the phylogenetic relationship among Boraginaceae species and the maternal lineages of purple gromwells.</title>
        <authorList>
            <person name="Okada T."/>
            <person name="Watanabe K."/>
        </authorList>
    </citation>
    <scope>NUCLEOTIDE SEQUENCE [LARGE SCALE GENOMIC DNA]</scope>
</reference>
<evidence type="ECO:0000313" key="2">
    <source>
        <dbReference type="EMBL" id="GAA0146344.1"/>
    </source>
</evidence>
<feature type="region of interest" description="Disordered" evidence="1">
    <location>
        <begin position="103"/>
        <end position="138"/>
    </location>
</feature>
<organism evidence="2 3">
    <name type="scientific">Lithospermum erythrorhizon</name>
    <name type="common">Purple gromwell</name>
    <name type="synonym">Lithospermum officinale var. erythrorhizon</name>
    <dbReference type="NCBI Taxonomy" id="34254"/>
    <lineage>
        <taxon>Eukaryota</taxon>
        <taxon>Viridiplantae</taxon>
        <taxon>Streptophyta</taxon>
        <taxon>Embryophyta</taxon>
        <taxon>Tracheophyta</taxon>
        <taxon>Spermatophyta</taxon>
        <taxon>Magnoliopsida</taxon>
        <taxon>eudicotyledons</taxon>
        <taxon>Gunneridae</taxon>
        <taxon>Pentapetalae</taxon>
        <taxon>asterids</taxon>
        <taxon>lamiids</taxon>
        <taxon>Boraginales</taxon>
        <taxon>Boraginaceae</taxon>
        <taxon>Boraginoideae</taxon>
        <taxon>Lithospermeae</taxon>
        <taxon>Lithospermum</taxon>
    </lineage>
</organism>
<dbReference type="AlphaFoldDB" id="A0AAV3P4D7"/>
<keyword evidence="3" id="KW-1185">Reference proteome</keyword>
<evidence type="ECO:0000313" key="3">
    <source>
        <dbReference type="Proteomes" id="UP001454036"/>
    </source>
</evidence>
<dbReference type="EMBL" id="BAABME010000915">
    <property type="protein sequence ID" value="GAA0146344.1"/>
    <property type="molecule type" value="Genomic_DNA"/>
</dbReference>
<dbReference type="Proteomes" id="UP001454036">
    <property type="component" value="Unassembled WGS sequence"/>
</dbReference>
<gene>
    <name evidence="2" type="ORF">LIER_06325</name>
</gene>
<evidence type="ECO:0000256" key="1">
    <source>
        <dbReference type="SAM" id="MobiDB-lite"/>
    </source>
</evidence>
<proteinExistence type="predicted"/>
<sequence>MAEINPTLPIFFNMHNTSHSGPFTFFPSAQSCKIFADHKPDKVDKGLWHTQWCFLKEAPAQTSTSLSGKRPAPSESRLPLLSKRQQSIDLKLLTSEILDLTEDPPSFNIPDKEQLEDTSDLHTATSDSLSDEGSDSVPRAKTGYSANYLNLPYTLPGGFQITRDSTMWKKSDAFRAARPLLLERIRKDYASIKDPLEVHGALTRHLVKLANILRGSIPRFPIQFPLVYLVFETAVLYLLGLEAVAGEFSLR</sequence>